<evidence type="ECO:0000256" key="1">
    <source>
        <dbReference type="SAM" id="MobiDB-lite"/>
    </source>
</evidence>
<feature type="compositionally biased region" description="Low complexity" evidence="1">
    <location>
        <begin position="310"/>
        <end position="319"/>
    </location>
</feature>
<sequence length="502" mass="55362">MAPGSHSRSSTPESDLEDDSRLPVVAKIVTYTTTKSKTTTRKSKPKTTKETKTKNFRFAFAPTEEAYVELLKTILVKHHIKRLPDLVSKKKIYPMKIQVPPATKSDAEDVINVEEFKDIAKGLNKKPPAPPKAITIFVDMKEVENGLKKANNSSDSGSDEEEPGSDGSNDDDLTGPEQELARLRGMLREKYGNDRDNCLSYTDPTTGENVTLTVFMTKEWARALYDKVPGVSLSIPPNTAIFDLINRQAQIKKPRSSSESISPTSGGDASATQALGTLNSIFGVFNTLLQTHSQGRNPPVTPGSAITGNSSPSRSGASSPLANTPTKLTRFLKYAEQKGVEHITEREPLFKARGLGPDVIEHLSKADLDELGISRGDGIRLQRLAPSWWDSEKKGLVRKRKADDAFPHDDESPRRLCPAPQAPPVSIRFEKRWIDKASGQLLDGGASYFGSGFRLGQAHEHIDYCWWYFSQEVQALIPVPQGYLPVLEGDYAREIQVGDEDD</sequence>
<feature type="compositionally biased region" description="Acidic residues" evidence="1">
    <location>
        <begin position="157"/>
        <end position="174"/>
    </location>
</feature>
<reference evidence="2 3" key="1">
    <citation type="submission" date="2019-01" db="EMBL/GenBank/DDBJ databases">
        <title>Draft genome sequence of Psathyrella aberdarensis IHI B618.</title>
        <authorList>
            <person name="Buettner E."/>
            <person name="Kellner H."/>
        </authorList>
    </citation>
    <scope>NUCLEOTIDE SEQUENCE [LARGE SCALE GENOMIC DNA]</scope>
    <source>
        <strain evidence="2 3">IHI B618</strain>
    </source>
</reference>
<feature type="region of interest" description="Disordered" evidence="1">
    <location>
        <begin position="252"/>
        <end position="272"/>
    </location>
</feature>
<dbReference type="OrthoDB" id="3259884at2759"/>
<dbReference type="AlphaFoldDB" id="A0A4Q2DAY4"/>
<dbReference type="Proteomes" id="UP000290288">
    <property type="component" value="Unassembled WGS sequence"/>
</dbReference>
<keyword evidence="3" id="KW-1185">Reference proteome</keyword>
<evidence type="ECO:0000313" key="2">
    <source>
        <dbReference type="EMBL" id="RXW16753.1"/>
    </source>
</evidence>
<evidence type="ECO:0008006" key="4">
    <source>
        <dbReference type="Google" id="ProtNLM"/>
    </source>
</evidence>
<organism evidence="2 3">
    <name type="scientific">Candolleomyces aberdarensis</name>
    <dbReference type="NCBI Taxonomy" id="2316362"/>
    <lineage>
        <taxon>Eukaryota</taxon>
        <taxon>Fungi</taxon>
        <taxon>Dikarya</taxon>
        <taxon>Basidiomycota</taxon>
        <taxon>Agaricomycotina</taxon>
        <taxon>Agaricomycetes</taxon>
        <taxon>Agaricomycetidae</taxon>
        <taxon>Agaricales</taxon>
        <taxon>Agaricineae</taxon>
        <taxon>Psathyrellaceae</taxon>
        <taxon>Candolleomyces</taxon>
    </lineage>
</organism>
<protein>
    <recommendedName>
        <fullName evidence="4">SAM domain-containing protein</fullName>
    </recommendedName>
</protein>
<name>A0A4Q2DAY4_9AGAR</name>
<feature type="region of interest" description="Disordered" evidence="1">
    <location>
        <begin position="1"/>
        <end position="22"/>
    </location>
</feature>
<feature type="region of interest" description="Disordered" evidence="1">
    <location>
        <begin position="148"/>
        <end position="176"/>
    </location>
</feature>
<comment type="caution">
    <text evidence="2">The sequence shown here is derived from an EMBL/GenBank/DDBJ whole genome shotgun (WGS) entry which is preliminary data.</text>
</comment>
<feature type="compositionally biased region" description="Polar residues" evidence="1">
    <location>
        <begin position="1"/>
        <end position="13"/>
    </location>
</feature>
<proteinExistence type="predicted"/>
<feature type="region of interest" description="Disordered" evidence="1">
    <location>
        <begin position="292"/>
        <end position="323"/>
    </location>
</feature>
<accession>A0A4Q2DAY4</accession>
<dbReference type="EMBL" id="SDEE01000405">
    <property type="protein sequence ID" value="RXW16753.1"/>
    <property type="molecule type" value="Genomic_DNA"/>
</dbReference>
<evidence type="ECO:0000313" key="3">
    <source>
        <dbReference type="Proteomes" id="UP000290288"/>
    </source>
</evidence>
<gene>
    <name evidence="2" type="ORF">EST38_g9107</name>
</gene>